<feature type="compositionally biased region" description="Basic and acidic residues" evidence="1">
    <location>
        <begin position="398"/>
        <end position="411"/>
    </location>
</feature>
<feature type="compositionally biased region" description="Low complexity" evidence="1">
    <location>
        <begin position="603"/>
        <end position="623"/>
    </location>
</feature>
<feature type="compositionally biased region" description="Polar residues" evidence="1">
    <location>
        <begin position="240"/>
        <end position="254"/>
    </location>
</feature>
<feature type="compositionally biased region" description="Polar residues" evidence="1">
    <location>
        <begin position="262"/>
        <end position="278"/>
    </location>
</feature>
<gene>
    <name evidence="3" type="ORF">PC9H_011077</name>
</gene>
<evidence type="ECO:0000313" key="3">
    <source>
        <dbReference type="EMBL" id="KAF7422913.1"/>
    </source>
</evidence>
<feature type="compositionally biased region" description="Low complexity" evidence="1">
    <location>
        <begin position="143"/>
        <end position="161"/>
    </location>
</feature>
<sequence>MRPAFIAIALAAFALARPFDGDSSNVVARAEDDGIKEQFKAAGKAVGKAAVTAAAPHAKAFAGAVASHVCDHVKAKLGARGVDGIDVDAAVDAVAEEMFAEYVAEHQIEDSSDGLWDAIKKGAKTLATHAVNKGCAAIANSTGDGAAPADAPEEAPAARRPYPGIERHDMGFFSSRKDDLTTSPEDKSKVVQVIRSRFYGKSKTKEREEPDASFSTAPSPAQALSPLTRRPTTAKHANRPATTYENTGSTSTARPATVYQIDITSQSPRAPLPSTTLRTPKIIPTESPHKTDAVTVTLAQRLDELAKANSDGLLNDEEYRLLRQDLFQRFASGSTVPTEAAIVPTSRRRAGTGTTSRSSITTPSRPTSQFHVDTTRSPSIRSKGSVSSGMGSFFSRITDSRPRSNSKDHSDVSSVYSAQSNISNTFHRLLTRKTSQSSVGTDAGDAVSITSRRTDRSHNDKMGVSRSTTSVRRMAAPPSAFSLRIGQTETPPSPVVGVGVTNIFDEANLTTSQDIRKEILAVESEKRRLMDSFNSLELRVLTQNQRRGTSRALGAPTRDIFGETGSSSASLRTVDRGESLRRRVLDTDAVSIRSGLSTSPSLARSAASWRTRSTTRTGTGPSSIAESSIRHKNSRRALEEIPPLPPLPGKLPVSGYLGVPSGGSNSSHSPTSLTADNSSFLTLDTLPEDDVPSVTDEMDEIKRRREEVAARYEARLEYLQAKLKGAQLHEKLLRK</sequence>
<proteinExistence type="predicted"/>
<feature type="region of interest" description="Disordered" evidence="1">
    <location>
        <begin position="595"/>
        <end position="676"/>
    </location>
</feature>
<organism evidence="3 4">
    <name type="scientific">Pleurotus ostreatus</name>
    <name type="common">Oyster mushroom</name>
    <name type="synonym">White-rot fungus</name>
    <dbReference type="NCBI Taxonomy" id="5322"/>
    <lineage>
        <taxon>Eukaryota</taxon>
        <taxon>Fungi</taxon>
        <taxon>Dikarya</taxon>
        <taxon>Basidiomycota</taxon>
        <taxon>Agaricomycotina</taxon>
        <taxon>Agaricomycetes</taxon>
        <taxon>Agaricomycetidae</taxon>
        <taxon>Agaricales</taxon>
        <taxon>Pleurotineae</taxon>
        <taxon>Pleurotaceae</taxon>
        <taxon>Pleurotus</taxon>
    </lineage>
</organism>
<dbReference type="OrthoDB" id="3367070at2759"/>
<keyword evidence="4" id="KW-1185">Reference proteome</keyword>
<dbReference type="VEuPathDB" id="FungiDB:PC9H_011077"/>
<feature type="region of interest" description="Disordered" evidence="1">
    <location>
        <begin position="201"/>
        <end position="287"/>
    </location>
</feature>
<dbReference type="EMBL" id="JACETU010000008">
    <property type="protein sequence ID" value="KAF7422913.1"/>
    <property type="molecule type" value="Genomic_DNA"/>
</dbReference>
<evidence type="ECO:0000256" key="1">
    <source>
        <dbReference type="SAM" id="MobiDB-lite"/>
    </source>
</evidence>
<name>A0A8H6ZPX4_PLEOS</name>
<reference evidence="3" key="1">
    <citation type="submission" date="2019-07" db="EMBL/GenBank/DDBJ databases">
        <authorList>
            <person name="Palmer J.M."/>
        </authorList>
    </citation>
    <scope>NUCLEOTIDE SEQUENCE</scope>
    <source>
        <strain evidence="3">PC9</strain>
    </source>
</reference>
<dbReference type="AlphaFoldDB" id="A0A8H6ZPX4"/>
<feature type="compositionally biased region" description="Low complexity" evidence="1">
    <location>
        <begin position="351"/>
        <end position="368"/>
    </location>
</feature>
<feature type="compositionally biased region" description="Basic and acidic residues" evidence="1">
    <location>
        <begin position="165"/>
        <end position="188"/>
    </location>
</feature>
<feature type="region of interest" description="Disordered" evidence="1">
    <location>
        <begin position="339"/>
        <end position="413"/>
    </location>
</feature>
<evidence type="ECO:0000256" key="2">
    <source>
        <dbReference type="SAM" id="SignalP"/>
    </source>
</evidence>
<accession>A0A8H6ZPX4</accession>
<dbReference type="GeneID" id="59380895"/>
<protein>
    <submittedName>
        <fullName evidence="3">Uncharacterized protein</fullName>
    </submittedName>
</protein>
<comment type="caution">
    <text evidence="3">The sequence shown here is derived from an EMBL/GenBank/DDBJ whole genome shotgun (WGS) entry which is preliminary data.</text>
</comment>
<feature type="compositionally biased region" description="Low complexity" evidence="1">
    <location>
        <begin position="662"/>
        <end position="672"/>
    </location>
</feature>
<feature type="compositionally biased region" description="Basic and acidic residues" evidence="1">
    <location>
        <begin position="452"/>
        <end position="463"/>
    </location>
</feature>
<keyword evidence="2" id="KW-0732">Signal</keyword>
<feature type="compositionally biased region" description="Polar residues" evidence="1">
    <location>
        <begin position="369"/>
        <end position="380"/>
    </location>
</feature>
<dbReference type="Proteomes" id="UP000623687">
    <property type="component" value="Unassembled WGS sequence"/>
</dbReference>
<feature type="region of interest" description="Disordered" evidence="1">
    <location>
        <begin position="548"/>
        <end position="574"/>
    </location>
</feature>
<dbReference type="RefSeq" id="XP_036627945.1">
    <property type="nucleotide sequence ID" value="XM_036780562.1"/>
</dbReference>
<feature type="compositionally biased region" description="Low complexity" evidence="1">
    <location>
        <begin position="382"/>
        <end position="395"/>
    </location>
</feature>
<feature type="region of interest" description="Disordered" evidence="1">
    <location>
        <begin position="142"/>
        <end position="188"/>
    </location>
</feature>
<feature type="signal peptide" evidence="2">
    <location>
        <begin position="1"/>
        <end position="16"/>
    </location>
</feature>
<feature type="region of interest" description="Disordered" evidence="1">
    <location>
        <begin position="452"/>
        <end position="474"/>
    </location>
</feature>
<feature type="chain" id="PRO_5034061112" evidence="2">
    <location>
        <begin position="17"/>
        <end position="735"/>
    </location>
</feature>
<evidence type="ECO:0000313" key="4">
    <source>
        <dbReference type="Proteomes" id="UP000623687"/>
    </source>
</evidence>